<sequence>MWTRFIDSAWPFIPNHFVPLLNIQPDLESEVVDVADNSDVVPEADIIDEEPVADIIDEDVSSFTDLALYMNSTTRSENLEMFKFLRNCRATKHATTEVSQAKVLFGRNIKTKLPTITSNYQDKEIRETDQRKEDKMKDYVDTRRNDEPSNLQIGDTVLVKQDKQNELSTL</sequence>
<reference evidence="2 3" key="1">
    <citation type="submission" date="2020-06" db="EMBL/GenBank/DDBJ databases">
        <authorList>
            <person name="Li R."/>
            <person name="Bekaert M."/>
        </authorList>
    </citation>
    <scope>NUCLEOTIDE SEQUENCE [LARGE SCALE GENOMIC DNA]</scope>
    <source>
        <strain evidence="3">wild</strain>
    </source>
</reference>
<dbReference type="OrthoDB" id="6104117at2759"/>
<feature type="region of interest" description="Disordered" evidence="1">
    <location>
        <begin position="120"/>
        <end position="170"/>
    </location>
</feature>
<feature type="compositionally biased region" description="Basic and acidic residues" evidence="1">
    <location>
        <begin position="121"/>
        <end position="147"/>
    </location>
</feature>
<proteinExistence type="predicted"/>
<protein>
    <submittedName>
        <fullName evidence="2">Uncharacterized protein</fullName>
    </submittedName>
</protein>
<evidence type="ECO:0000313" key="2">
    <source>
        <dbReference type="EMBL" id="CAC5367707.1"/>
    </source>
</evidence>
<evidence type="ECO:0000313" key="3">
    <source>
        <dbReference type="Proteomes" id="UP000507470"/>
    </source>
</evidence>
<accession>A0A6J8AG76</accession>
<feature type="compositionally biased region" description="Basic and acidic residues" evidence="1">
    <location>
        <begin position="160"/>
        <end position="170"/>
    </location>
</feature>
<organism evidence="2 3">
    <name type="scientific">Mytilus coruscus</name>
    <name type="common">Sea mussel</name>
    <dbReference type="NCBI Taxonomy" id="42192"/>
    <lineage>
        <taxon>Eukaryota</taxon>
        <taxon>Metazoa</taxon>
        <taxon>Spiralia</taxon>
        <taxon>Lophotrochozoa</taxon>
        <taxon>Mollusca</taxon>
        <taxon>Bivalvia</taxon>
        <taxon>Autobranchia</taxon>
        <taxon>Pteriomorphia</taxon>
        <taxon>Mytilida</taxon>
        <taxon>Mytiloidea</taxon>
        <taxon>Mytilidae</taxon>
        <taxon>Mytilinae</taxon>
        <taxon>Mytilus</taxon>
    </lineage>
</organism>
<gene>
    <name evidence="2" type="ORF">MCOR_7507</name>
</gene>
<name>A0A6J8AG76_MYTCO</name>
<dbReference type="Proteomes" id="UP000507470">
    <property type="component" value="Unassembled WGS sequence"/>
</dbReference>
<keyword evidence="3" id="KW-1185">Reference proteome</keyword>
<dbReference type="AlphaFoldDB" id="A0A6J8AG76"/>
<evidence type="ECO:0000256" key="1">
    <source>
        <dbReference type="SAM" id="MobiDB-lite"/>
    </source>
</evidence>
<dbReference type="EMBL" id="CACVKT020001380">
    <property type="protein sequence ID" value="CAC5367707.1"/>
    <property type="molecule type" value="Genomic_DNA"/>
</dbReference>